<proteinExistence type="predicted"/>
<dbReference type="Proteomes" id="UP000002316">
    <property type="component" value="Chromosome 11"/>
</dbReference>
<dbReference type="KEGG" id="tbg:TbgDal_XI9240"/>
<protein>
    <submittedName>
        <fullName evidence="2">Uncharacterized protein</fullName>
    </submittedName>
</protein>
<dbReference type="GeneID" id="23867967"/>
<evidence type="ECO:0000313" key="2">
    <source>
        <dbReference type="EMBL" id="CBH17805.1"/>
    </source>
</evidence>
<feature type="compositionally biased region" description="Polar residues" evidence="1">
    <location>
        <begin position="89"/>
        <end position="98"/>
    </location>
</feature>
<reference evidence="3" key="1">
    <citation type="journal article" date="2010" name="PLoS Negl. Trop. Dis.">
        <title>The genome sequence of Trypanosoma brucei gambiense, causative agent of chronic human african trypanosomiasis.</title>
        <authorList>
            <person name="Jackson A.P."/>
            <person name="Sanders M."/>
            <person name="Berry A."/>
            <person name="McQuillan J."/>
            <person name="Aslett M.A."/>
            <person name="Quail M.A."/>
            <person name="Chukualim B."/>
            <person name="Capewell P."/>
            <person name="MacLeod A."/>
            <person name="Melville S.E."/>
            <person name="Gibson W."/>
            <person name="Barry J.D."/>
            <person name="Berriman M."/>
            <person name="Hertz-Fowler C."/>
        </authorList>
    </citation>
    <scope>NUCLEOTIDE SEQUENCE [LARGE SCALE GENOMIC DNA]</scope>
    <source>
        <strain evidence="3">MHOM/CI/86/DAL972</strain>
    </source>
</reference>
<organism evidence="2 3">
    <name type="scientific">Trypanosoma brucei gambiense (strain MHOM/CI/86/DAL972)</name>
    <dbReference type="NCBI Taxonomy" id="679716"/>
    <lineage>
        <taxon>Eukaryota</taxon>
        <taxon>Discoba</taxon>
        <taxon>Euglenozoa</taxon>
        <taxon>Kinetoplastea</taxon>
        <taxon>Metakinetoplastina</taxon>
        <taxon>Trypanosomatida</taxon>
        <taxon>Trypanosomatidae</taxon>
        <taxon>Trypanosoma</taxon>
    </lineage>
</organism>
<evidence type="ECO:0000256" key="1">
    <source>
        <dbReference type="SAM" id="MobiDB-lite"/>
    </source>
</evidence>
<dbReference type="EMBL" id="FN554974">
    <property type="protein sequence ID" value="CBH17805.1"/>
    <property type="molecule type" value="Genomic_DNA"/>
</dbReference>
<dbReference type="AlphaFoldDB" id="D0A804"/>
<dbReference type="RefSeq" id="XP_011780069.1">
    <property type="nucleotide sequence ID" value="XM_011781767.1"/>
</dbReference>
<feature type="compositionally biased region" description="Basic and acidic residues" evidence="1">
    <location>
        <begin position="70"/>
        <end position="87"/>
    </location>
</feature>
<feature type="compositionally biased region" description="Polar residues" evidence="1">
    <location>
        <begin position="43"/>
        <end position="58"/>
    </location>
</feature>
<accession>D0A804</accession>
<feature type="region of interest" description="Disordered" evidence="1">
    <location>
        <begin position="42"/>
        <end position="104"/>
    </location>
</feature>
<sequence>MDIQHLISRTSIGHAHTAGQLRTDMMTKKNKKCNIVTYHTHASRSTLQESQRLTTLPENKNARQKRGKEHVRNRVNHHDERHKERIDNVSGSTCATNNLEKKKR</sequence>
<name>D0A804_TRYB9</name>
<evidence type="ECO:0000313" key="3">
    <source>
        <dbReference type="Proteomes" id="UP000002316"/>
    </source>
</evidence>
<gene>
    <name evidence="2" type="ORF">TbgDal_XI9240</name>
</gene>